<accession>A0A0U1CXG0</accession>
<dbReference type="EMBL" id="CTEC01000001">
    <property type="protein sequence ID" value="CQD03869.1"/>
    <property type="molecule type" value="Genomic_DNA"/>
</dbReference>
<gene>
    <name evidence="1" type="ORF">BN000_00670</name>
</gene>
<dbReference type="RefSeq" id="WP_167542628.1">
    <property type="nucleotide sequence ID" value="NZ_CTEC01000001.1"/>
</dbReference>
<evidence type="ECO:0000313" key="2">
    <source>
        <dbReference type="Proteomes" id="UP000199601"/>
    </source>
</evidence>
<sequence>MAIDPAQLKQTAETLAQDADTVLQLAEELPLPAQVKKYLVDADAFVKDVEAFLSA</sequence>
<keyword evidence="2" id="KW-1185">Reference proteome</keyword>
<reference evidence="2" key="1">
    <citation type="submission" date="2015-03" db="EMBL/GenBank/DDBJ databases">
        <authorList>
            <person name="Urmite Genomes"/>
        </authorList>
    </citation>
    <scope>NUCLEOTIDE SEQUENCE [LARGE SCALE GENOMIC DNA]</scope>
    <source>
        <strain evidence="2">CSUR P1344</strain>
    </source>
</reference>
<dbReference type="AlphaFoldDB" id="A0A0U1CXG0"/>
<protein>
    <submittedName>
        <fullName evidence="1">Uncharacterized protein</fullName>
    </submittedName>
</protein>
<name>A0A0U1CXG0_9MYCO</name>
<evidence type="ECO:0000313" key="1">
    <source>
        <dbReference type="EMBL" id="CQD03869.1"/>
    </source>
</evidence>
<dbReference type="Proteomes" id="UP000199601">
    <property type="component" value="Unassembled WGS sequence"/>
</dbReference>
<proteinExistence type="predicted"/>
<organism evidence="1 2">
    <name type="scientific">Mycobacterium europaeum</name>
    <dbReference type="NCBI Taxonomy" id="761804"/>
    <lineage>
        <taxon>Bacteria</taxon>
        <taxon>Bacillati</taxon>
        <taxon>Actinomycetota</taxon>
        <taxon>Actinomycetes</taxon>
        <taxon>Mycobacteriales</taxon>
        <taxon>Mycobacteriaceae</taxon>
        <taxon>Mycobacterium</taxon>
        <taxon>Mycobacterium simiae complex</taxon>
    </lineage>
</organism>